<name>A0ABQ4R4B7_9HYPH</name>
<reference evidence="1" key="2">
    <citation type="submission" date="2021-08" db="EMBL/GenBank/DDBJ databases">
        <authorList>
            <person name="Tani A."/>
            <person name="Ola A."/>
            <person name="Ogura Y."/>
            <person name="Katsura K."/>
            <person name="Hayashi T."/>
        </authorList>
    </citation>
    <scope>NUCLEOTIDE SEQUENCE</scope>
    <source>
        <strain evidence="1">KCTC 52305</strain>
    </source>
</reference>
<evidence type="ECO:0000313" key="1">
    <source>
        <dbReference type="EMBL" id="GJD52304.1"/>
    </source>
</evidence>
<reference evidence="1" key="1">
    <citation type="journal article" date="2021" name="Front. Microbiol.">
        <title>Comprehensive Comparative Genomics and Phenotyping of Methylobacterium Species.</title>
        <authorList>
            <person name="Alessa O."/>
            <person name="Ogura Y."/>
            <person name="Fujitani Y."/>
            <person name="Takami H."/>
            <person name="Hayashi T."/>
            <person name="Sahin N."/>
            <person name="Tani A."/>
        </authorList>
    </citation>
    <scope>NUCLEOTIDE SEQUENCE</scope>
    <source>
        <strain evidence="1">KCTC 52305</strain>
    </source>
</reference>
<protein>
    <submittedName>
        <fullName evidence="1">Uncharacterized protein</fullName>
    </submittedName>
</protein>
<sequence>MTGATERPSCLSWRPAIYTGSARMASGWPEIALPDREVPHAGCEAAASQAAQASAAAAAPSTSFQVLSFE</sequence>
<proteinExistence type="predicted"/>
<gene>
    <name evidence="1" type="ORF">OPKNFCMD_5067</name>
</gene>
<evidence type="ECO:0000313" key="2">
    <source>
        <dbReference type="Proteomes" id="UP001055167"/>
    </source>
</evidence>
<comment type="caution">
    <text evidence="1">The sequence shown here is derived from an EMBL/GenBank/DDBJ whole genome shotgun (WGS) entry which is preliminary data.</text>
</comment>
<keyword evidence="2" id="KW-1185">Reference proteome</keyword>
<dbReference type="EMBL" id="BPQH01000018">
    <property type="protein sequence ID" value="GJD52304.1"/>
    <property type="molecule type" value="Genomic_DNA"/>
</dbReference>
<dbReference type="Proteomes" id="UP001055167">
    <property type="component" value="Unassembled WGS sequence"/>
</dbReference>
<accession>A0ABQ4R4B7</accession>
<organism evidence="1 2">
    <name type="scientific">Methylobacterium crusticola</name>
    <dbReference type="NCBI Taxonomy" id="1697972"/>
    <lineage>
        <taxon>Bacteria</taxon>
        <taxon>Pseudomonadati</taxon>
        <taxon>Pseudomonadota</taxon>
        <taxon>Alphaproteobacteria</taxon>
        <taxon>Hyphomicrobiales</taxon>
        <taxon>Methylobacteriaceae</taxon>
        <taxon>Methylobacterium</taxon>
    </lineage>
</organism>